<dbReference type="GeneID" id="78074043"/>
<gene>
    <name evidence="3" type="ORF">AZ468_25145</name>
    <name evidence="2" type="ORF">OPW20_19970</name>
</gene>
<dbReference type="Proteomes" id="UP000094761">
    <property type="component" value="Plasmid p57_like"/>
</dbReference>
<keyword evidence="3" id="KW-0614">Plasmid</keyword>
<geneLocation type="plasmid" evidence="3">
    <name>p57_like</name>
</geneLocation>
<comment type="caution">
    <text evidence="3">The sequence shown here is derived from an EMBL/GenBank/DDBJ whole genome shotgun (WGS) entry which is preliminary data.</text>
</comment>
<accession>A0A178J5C8</accession>
<sequence>MSVRQAQKKTKKQKRDIKKKRAAKASATRQHKVNKAIKAHSFIEAPSAISFTEPPKFYIGCVNEFIGDAEYAFMVSDGNYVEGIEVAIYPATESFNRFIKQRMLDEEQDVPSLEGANWIVVKLKNMLYIDSFIELDDAKQYVQASFPNVKVFRLDSLGTKDLPYGELEFAPMPSLESSTKEEWIDFALHSEDALGFRFDADDVIDFMLQDLVDAYKASVSLVEEFSERGSVVSALSFADSHGLNGVKVGIHTLQNFHEHYARLRDR</sequence>
<dbReference type="Proteomes" id="UP001150001">
    <property type="component" value="Unassembled WGS sequence"/>
</dbReference>
<name>A0A178J5C8_9VIBR</name>
<evidence type="ECO:0000256" key="1">
    <source>
        <dbReference type="SAM" id="MobiDB-lite"/>
    </source>
</evidence>
<evidence type="ECO:0000313" key="4">
    <source>
        <dbReference type="Proteomes" id="UP001150001"/>
    </source>
</evidence>
<keyword evidence="4" id="KW-1185">Reference proteome</keyword>
<reference evidence="2" key="2">
    <citation type="submission" date="2022-11" db="EMBL/GenBank/DDBJ databases">
        <title>Role of the vibriolysin VemA secreted by the emergent pathogen Vibrio europaeus in the colonization of Manila clam mucus.</title>
        <authorList>
            <person name="Martinez C."/>
            <person name="Rodriguez S."/>
            <person name="Vences A."/>
            <person name="Barja J.L."/>
            <person name="Toranzo A.E."/>
            <person name="Dubert J."/>
        </authorList>
    </citation>
    <scope>NUCLEOTIDE SEQUENCE</scope>
    <source>
        <strain evidence="2">3454</strain>
    </source>
</reference>
<feature type="region of interest" description="Disordered" evidence="1">
    <location>
        <begin position="1"/>
        <end position="29"/>
    </location>
</feature>
<evidence type="ECO:0000313" key="2">
    <source>
        <dbReference type="EMBL" id="MDC5742354.1"/>
    </source>
</evidence>
<organism evidence="3">
    <name type="scientific">Vibrio europaeus</name>
    <dbReference type="NCBI Taxonomy" id="300876"/>
    <lineage>
        <taxon>Bacteria</taxon>
        <taxon>Pseudomonadati</taxon>
        <taxon>Pseudomonadota</taxon>
        <taxon>Gammaproteobacteria</taxon>
        <taxon>Vibrionales</taxon>
        <taxon>Vibrionaceae</taxon>
        <taxon>Vibrio</taxon>
        <taxon>Vibrio oreintalis group</taxon>
    </lineage>
</organism>
<proteinExistence type="predicted"/>
<reference evidence="3" key="1">
    <citation type="submission" date="2016-03" db="EMBL/GenBank/DDBJ databases">
        <title>Draft genome sequence of the Vibrio tubiashii subs. europaeus.</title>
        <authorList>
            <person name="Spinard E."/>
            <person name="Dubert J."/>
            <person name="Nelson D.R."/>
            <person name="Barja J.L."/>
        </authorList>
    </citation>
    <scope>NUCLEOTIDE SEQUENCE [LARGE SCALE GENOMIC DNA]</scope>
    <source>
        <strain evidence="3">PP2-638</strain>
        <plasmid evidence="3">p57_like</plasmid>
    </source>
</reference>
<dbReference type="EMBL" id="LUAX01000009">
    <property type="protein sequence ID" value="OAM96656.1"/>
    <property type="molecule type" value="Genomic_DNA"/>
</dbReference>
<protein>
    <submittedName>
        <fullName evidence="3">Uncharacterized protein</fullName>
    </submittedName>
</protein>
<dbReference type="EMBL" id="JAPFIT010000022">
    <property type="protein sequence ID" value="MDC5742354.1"/>
    <property type="molecule type" value="Genomic_DNA"/>
</dbReference>
<dbReference type="RefSeq" id="WP_069665532.1">
    <property type="nucleotide sequence ID" value="NZ_CM004621.1"/>
</dbReference>
<evidence type="ECO:0000313" key="3">
    <source>
        <dbReference type="EMBL" id="OAM96656.1"/>
    </source>
</evidence>
<dbReference type="AlphaFoldDB" id="A0A178J5C8"/>